<reference evidence="3" key="1">
    <citation type="journal article" date="2016" name="Nat. Genet.">
        <title>A high-quality carrot genome assembly provides new insights into carotenoid accumulation and asterid genome evolution.</title>
        <authorList>
            <person name="Iorizzo M."/>
            <person name="Ellison S."/>
            <person name="Senalik D."/>
            <person name="Zeng P."/>
            <person name="Satapoomin P."/>
            <person name="Huang J."/>
            <person name="Bowman M."/>
            <person name="Iovene M."/>
            <person name="Sanseverino W."/>
            <person name="Cavagnaro P."/>
            <person name="Yildiz M."/>
            <person name="Macko-Podgorni A."/>
            <person name="Moranska E."/>
            <person name="Grzebelus E."/>
            <person name="Grzebelus D."/>
            <person name="Ashrafi H."/>
            <person name="Zheng Z."/>
            <person name="Cheng S."/>
            <person name="Spooner D."/>
            <person name="Van Deynze A."/>
            <person name="Simon P."/>
        </authorList>
    </citation>
    <scope>NUCLEOTIDE SEQUENCE</scope>
    <source>
        <tissue evidence="3">Leaf</tissue>
    </source>
</reference>
<name>A0AAF1B127_DAUCS</name>
<evidence type="ECO:0000259" key="2">
    <source>
        <dbReference type="Pfam" id="PF14291"/>
    </source>
</evidence>
<dbReference type="PANTHER" id="PTHR45749">
    <property type="match status" value="1"/>
</dbReference>
<protein>
    <recommendedName>
        <fullName evidence="5">DUF4371 domain-containing protein</fullName>
    </recommendedName>
</protein>
<sequence length="569" mass="65155">MNKWSELKMRLATNQTIDKDLQQEISKEKERWKQVLIRIVSVVKCLAKNNLAFRGSNEKLFQESNGNFLGLVEMISEFDLVMQDHVRRIQNHEIHHHYLGHKIQNELISLLASSVKTYILSIIKEAKYFSIILDCTPDVSHQEQMTLIVRCVSMSSKKIKIEEFFLEFLKVDDTSGSGLFDELLNALKSFDLNINDLRGQGYDNGSNMKGKHQGVQKRILDINPRALYMPCACHSLNLTLCDAANSCVRAISFFGVVQRVYTLFSSSPKRWKVLLDNVPSLTVKSLCNTRWESRIKSVKAIRFQAPQIRLALLELRDNSNDPKSVSEAESLIGLLENFEFLLGMVIWYDILFSINMVSKKLQSKSMCLGATMKQLESVMLFFDKYREEGFVSSMNVAKDLAVEMDVEPCFPIKRRVLRKKKFDENDHNEELKSAEESFRIDFFLRLVDVAVTSLNSRSEQLKIFEGVFGFLFDSPTLKSLDHDELKKHCSNLVSTFSHNGLSDFELGALVQELETLQVYVPDDLMSPIEILEFVKSLDCFPNVAIAYRILLSIPMSVASAERSFSKLKL</sequence>
<dbReference type="Pfam" id="PF05699">
    <property type="entry name" value="Dimer_Tnp_hAT"/>
    <property type="match status" value="1"/>
</dbReference>
<accession>A0AAF1B127</accession>
<dbReference type="AlphaFoldDB" id="A0AAF1B127"/>
<feature type="domain" description="HAT C-terminal dimerisation" evidence="1">
    <location>
        <begin position="524"/>
        <end position="567"/>
    </location>
</feature>
<evidence type="ECO:0008006" key="5">
    <source>
        <dbReference type="Google" id="ProtNLM"/>
    </source>
</evidence>
<dbReference type="InterPro" id="IPR008906">
    <property type="entry name" value="HATC_C_dom"/>
</dbReference>
<evidence type="ECO:0000313" key="4">
    <source>
        <dbReference type="Proteomes" id="UP000077755"/>
    </source>
</evidence>
<organism evidence="3 4">
    <name type="scientific">Daucus carota subsp. sativus</name>
    <name type="common">Carrot</name>
    <dbReference type="NCBI Taxonomy" id="79200"/>
    <lineage>
        <taxon>Eukaryota</taxon>
        <taxon>Viridiplantae</taxon>
        <taxon>Streptophyta</taxon>
        <taxon>Embryophyta</taxon>
        <taxon>Tracheophyta</taxon>
        <taxon>Spermatophyta</taxon>
        <taxon>Magnoliopsida</taxon>
        <taxon>eudicotyledons</taxon>
        <taxon>Gunneridae</taxon>
        <taxon>Pentapetalae</taxon>
        <taxon>asterids</taxon>
        <taxon>campanulids</taxon>
        <taxon>Apiales</taxon>
        <taxon>Apiaceae</taxon>
        <taxon>Apioideae</taxon>
        <taxon>Scandiceae</taxon>
        <taxon>Daucinae</taxon>
        <taxon>Daucus</taxon>
        <taxon>Daucus sect. Daucus</taxon>
    </lineage>
</organism>
<dbReference type="GO" id="GO:0046983">
    <property type="term" value="F:protein dimerization activity"/>
    <property type="evidence" value="ECO:0007669"/>
    <property type="project" value="InterPro"/>
</dbReference>
<evidence type="ECO:0000313" key="3">
    <source>
        <dbReference type="EMBL" id="WOH00593.1"/>
    </source>
</evidence>
<gene>
    <name evidence="3" type="ORF">DCAR_0519959</name>
</gene>
<dbReference type="Proteomes" id="UP000077755">
    <property type="component" value="Chromosome 5"/>
</dbReference>
<dbReference type="EMBL" id="CP093347">
    <property type="protein sequence ID" value="WOH00593.1"/>
    <property type="molecule type" value="Genomic_DNA"/>
</dbReference>
<dbReference type="SUPFAM" id="SSF53098">
    <property type="entry name" value="Ribonuclease H-like"/>
    <property type="match status" value="1"/>
</dbReference>
<keyword evidence="4" id="KW-1185">Reference proteome</keyword>
<proteinExistence type="predicted"/>
<dbReference type="InterPro" id="IPR012337">
    <property type="entry name" value="RNaseH-like_sf"/>
</dbReference>
<reference evidence="3" key="2">
    <citation type="submission" date="2022-03" db="EMBL/GenBank/DDBJ databases">
        <title>Draft title - Genomic analysis of global carrot germplasm unveils the trajectory of domestication and the origin of high carotenoid orange carrot.</title>
        <authorList>
            <person name="Iorizzo M."/>
            <person name="Ellison S."/>
            <person name="Senalik D."/>
            <person name="Macko-Podgorni A."/>
            <person name="Grzebelus D."/>
            <person name="Bostan H."/>
            <person name="Rolling W."/>
            <person name="Curaba J."/>
            <person name="Simon P."/>
        </authorList>
    </citation>
    <scope>NUCLEOTIDE SEQUENCE</scope>
    <source>
        <tissue evidence="3">Leaf</tissue>
    </source>
</reference>
<feature type="domain" description="DUF4371" evidence="2">
    <location>
        <begin position="13"/>
        <end position="214"/>
    </location>
</feature>
<dbReference type="Pfam" id="PF14291">
    <property type="entry name" value="DUF4371"/>
    <property type="match status" value="1"/>
</dbReference>
<dbReference type="PANTHER" id="PTHR45749:SF32">
    <property type="entry name" value="ZINC FINGER MYM-TYPE PROTEIN 1-LIKE"/>
    <property type="match status" value="1"/>
</dbReference>
<dbReference type="InterPro" id="IPR025398">
    <property type="entry name" value="DUF4371"/>
</dbReference>
<evidence type="ECO:0000259" key="1">
    <source>
        <dbReference type="Pfam" id="PF05699"/>
    </source>
</evidence>